<dbReference type="InterPro" id="IPR007219">
    <property type="entry name" value="XnlR_reg_dom"/>
</dbReference>
<sequence>MLPFKRTYESTMDPEDIRDIEEIGSNQHFCSQQFQPRDFLQLQQQIFFNSHLYTQDNLSIINDFELYSQIQHPTSISVNVLDPTSSTNNDDKSSLTSEEFQRLKKIVDIFMNSNNSKNNSKNNSNLSSSLTNRNSTSIILNFSTRIDEQKDIKSASSLNSLINPTFLNHYYLIDLILKVNKNMNKNMNTNSTFLSQDVISSKLTTYCIKDTTNDTPTFSPSGLSINPPLNDLCKNFIEHYFTKLNPIIPIIDPKRFSDQCERKKTKHFELLVHSILALVSARYPLEPSLNQSSATPASIFFNSAKKLLDTMYDTPRLETIQSLLLLSMSELIPSRFDNGYMFLGMAVQMAHLLRIDVIDNSLDPAENEERQRIYYCLYIRDKWHSFALAKPPSLDYVPNRVPLPKLISFSQLVKDHFIAFVELSHIVRRIWTFGYSPSSKISYEDWHHHLANPLSDLMKIRSELANWLKKLPNTLQYLYLPATDLRSIYQLASFSGFTGFLNILFHTCIMLTHKFYIPQTHTAQNLKSLQHSPIQICLNSAIAIIDIAKTTREFDADAFYHFTYVAYAVLQATTVQLVIMNISNEYESIVKLSLENSIKELKLISKRCAIRVLADAANELENIVKVINELKSSTEISQLSEFQDDHNNEAEVSS</sequence>
<comment type="caution">
    <text evidence="8">The sequence shown here is derived from an EMBL/GenBank/DDBJ whole genome shotgun (WGS) entry which is preliminary data.</text>
</comment>
<gene>
    <name evidence="8" type="ORF">F8M41_014480</name>
</gene>
<dbReference type="Proteomes" id="UP000439903">
    <property type="component" value="Unassembled WGS sequence"/>
</dbReference>
<evidence type="ECO:0000256" key="1">
    <source>
        <dbReference type="ARBA" id="ARBA00022723"/>
    </source>
</evidence>
<dbReference type="CDD" id="cd12148">
    <property type="entry name" value="fungal_TF_MHR"/>
    <property type="match status" value="1"/>
</dbReference>
<keyword evidence="6" id="KW-0539">Nucleus</keyword>
<evidence type="ECO:0000259" key="7">
    <source>
        <dbReference type="SMART" id="SM00906"/>
    </source>
</evidence>
<dbReference type="EMBL" id="WTPW01000299">
    <property type="protein sequence ID" value="KAF0525469.1"/>
    <property type="molecule type" value="Genomic_DNA"/>
</dbReference>
<feature type="domain" description="Xylanolytic transcriptional activator regulatory" evidence="7">
    <location>
        <begin position="339"/>
        <end position="410"/>
    </location>
</feature>
<dbReference type="PANTHER" id="PTHR31313:SF81">
    <property type="entry name" value="TY1 ENHANCER ACTIVATOR"/>
    <property type="match status" value="1"/>
</dbReference>
<evidence type="ECO:0000313" key="8">
    <source>
        <dbReference type="EMBL" id="KAF0525469.1"/>
    </source>
</evidence>
<keyword evidence="5" id="KW-0804">Transcription</keyword>
<accession>A0A8H4ARI6</accession>
<dbReference type="GO" id="GO:0006351">
    <property type="term" value="P:DNA-templated transcription"/>
    <property type="evidence" value="ECO:0007669"/>
    <property type="project" value="InterPro"/>
</dbReference>
<dbReference type="GO" id="GO:0008270">
    <property type="term" value="F:zinc ion binding"/>
    <property type="evidence" value="ECO:0007669"/>
    <property type="project" value="InterPro"/>
</dbReference>
<evidence type="ECO:0000256" key="4">
    <source>
        <dbReference type="ARBA" id="ARBA00023125"/>
    </source>
</evidence>
<dbReference type="AlphaFoldDB" id="A0A8H4ARI6"/>
<evidence type="ECO:0000256" key="3">
    <source>
        <dbReference type="ARBA" id="ARBA00023015"/>
    </source>
</evidence>
<dbReference type="GO" id="GO:0003677">
    <property type="term" value="F:DNA binding"/>
    <property type="evidence" value="ECO:0007669"/>
    <property type="project" value="UniProtKB-KW"/>
</dbReference>
<keyword evidence="2" id="KW-0862">Zinc</keyword>
<keyword evidence="3" id="KW-0805">Transcription regulation</keyword>
<proteinExistence type="predicted"/>
<protein>
    <submittedName>
        <fullName evidence="8">Fungal-specific transcription factor domain-containing protein</fullName>
    </submittedName>
</protein>
<organism evidence="8 9">
    <name type="scientific">Gigaspora margarita</name>
    <dbReference type="NCBI Taxonomy" id="4874"/>
    <lineage>
        <taxon>Eukaryota</taxon>
        <taxon>Fungi</taxon>
        <taxon>Fungi incertae sedis</taxon>
        <taxon>Mucoromycota</taxon>
        <taxon>Glomeromycotina</taxon>
        <taxon>Glomeromycetes</taxon>
        <taxon>Diversisporales</taxon>
        <taxon>Gigasporaceae</taxon>
        <taxon>Gigaspora</taxon>
    </lineage>
</organism>
<keyword evidence="9" id="KW-1185">Reference proteome</keyword>
<evidence type="ECO:0000256" key="5">
    <source>
        <dbReference type="ARBA" id="ARBA00023163"/>
    </source>
</evidence>
<keyword evidence="4" id="KW-0238">DNA-binding</keyword>
<dbReference type="OrthoDB" id="1924787at2759"/>
<evidence type="ECO:0000256" key="6">
    <source>
        <dbReference type="ARBA" id="ARBA00023242"/>
    </source>
</evidence>
<reference evidence="8 9" key="1">
    <citation type="journal article" date="2019" name="Environ. Microbiol.">
        <title>At the nexus of three kingdoms: the genome of the mycorrhizal fungus Gigaspora margarita provides insights into plant, endobacterial and fungal interactions.</title>
        <authorList>
            <person name="Venice F."/>
            <person name="Ghignone S."/>
            <person name="Salvioli di Fossalunga A."/>
            <person name="Amselem J."/>
            <person name="Novero M."/>
            <person name="Xianan X."/>
            <person name="Sedzielewska Toro K."/>
            <person name="Morin E."/>
            <person name="Lipzen A."/>
            <person name="Grigoriev I.V."/>
            <person name="Henrissat B."/>
            <person name="Martin F.M."/>
            <person name="Bonfante P."/>
        </authorList>
    </citation>
    <scope>NUCLEOTIDE SEQUENCE [LARGE SCALE GENOMIC DNA]</scope>
    <source>
        <strain evidence="8 9">BEG34</strain>
    </source>
</reference>
<dbReference type="SMART" id="SM00906">
    <property type="entry name" value="Fungal_trans"/>
    <property type="match status" value="1"/>
</dbReference>
<dbReference type="Pfam" id="PF04082">
    <property type="entry name" value="Fungal_trans"/>
    <property type="match status" value="1"/>
</dbReference>
<keyword evidence="1" id="KW-0479">Metal-binding</keyword>
<name>A0A8H4ARI6_GIGMA</name>
<dbReference type="PANTHER" id="PTHR31313">
    <property type="entry name" value="TY1 ENHANCER ACTIVATOR"/>
    <property type="match status" value="1"/>
</dbReference>
<dbReference type="InterPro" id="IPR051615">
    <property type="entry name" value="Transcr_Regulatory_Elem"/>
</dbReference>
<evidence type="ECO:0000256" key="2">
    <source>
        <dbReference type="ARBA" id="ARBA00022833"/>
    </source>
</evidence>
<evidence type="ECO:0000313" key="9">
    <source>
        <dbReference type="Proteomes" id="UP000439903"/>
    </source>
</evidence>